<sequence>MDDRMKVSSGHGRDGAEKRRMVDHREEEEAVAMKRLSSMWRGSMIGGATALLLRNEDAADLGDGKEKWR</sequence>
<gene>
    <name evidence="2" type="ORF">PVL29_007035</name>
</gene>
<name>A0AA38ZYM3_VITRO</name>
<evidence type="ECO:0000256" key="1">
    <source>
        <dbReference type="SAM" id="MobiDB-lite"/>
    </source>
</evidence>
<protein>
    <submittedName>
        <fullName evidence="2">Uncharacterized protein</fullName>
    </submittedName>
</protein>
<accession>A0AA38ZYM3</accession>
<dbReference type="AlphaFoldDB" id="A0AA38ZYM3"/>
<dbReference type="EMBL" id="JARBHA010000006">
    <property type="protein sequence ID" value="KAJ9697716.1"/>
    <property type="molecule type" value="Genomic_DNA"/>
</dbReference>
<dbReference type="Proteomes" id="UP001168098">
    <property type="component" value="Unassembled WGS sequence"/>
</dbReference>
<evidence type="ECO:0000313" key="2">
    <source>
        <dbReference type="EMBL" id="KAJ9697716.1"/>
    </source>
</evidence>
<feature type="region of interest" description="Disordered" evidence="1">
    <location>
        <begin position="1"/>
        <end position="27"/>
    </location>
</feature>
<evidence type="ECO:0000313" key="3">
    <source>
        <dbReference type="Proteomes" id="UP001168098"/>
    </source>
</evidence>
<keyword evidence="3" id="KW-1185">Reference proteome</keyword>
<reference evidence="2 3" key="1">
    <citation type="journal article" date="2023" name="BMC Biotechnol.">
        <title>Vitis rotundifolia cv Carlos genome sequencing.</title>
        <authorList>
            <person name="Huff M."/>
            <person name="Hulse-Kemp A."/>
            <person name="Scheffler B."/>
            <person name="Youngblood R."/>
            <person name="Simpson S."/>
            <person name="Babiker E."/>
            <person name="Staton M."/>
        </authorList>
    </citation>
    <scope>NUCLEOTIDE SEQUENCE [LARGE SCALE GENOMIC DNA]</scope>
    <source>
        <tissue evidence="2">Leaf</tissue>
    </source>
</reference>
<organism evidence="2 3">
    <name type="scientific">Vitis rotundifolia</name>
    <name type="common">Muscadine grape</name>
    <dbReference type="NCBI Taxonomy" id="103349"/>
    <lineage>
        <taxon>Eukaryota</taxon>
        <taxon>Viridiplantae</taxon>
        <taxon>Streptophyta</taxon>
        <taxon>Embryophyta</taxon>
        <taxon>Tracheophyta</taxon>
        <taxon>Spermatophyta</taxon>
        <taxon>Magnoliopsida</taxon>
        <taxon>eudicotyledons</taxon>
        <taxon>Gunneridae</taxon>
        <taxon>Pentapetalae</taxon>
        <taxon>rosids</taxon>
        <taxon>Vitales</taxon>
        <taxon>Vitaceae</taxon>
        <taxon>Viteae</taxon>
        <taxon>Vitis</taxon>
    </lineage>
</organism>
<proteinExistence type="predicted"/>
<comment type="caution">
    <text evidence="2">The sequence shown here is derived from an EMBL/GenBank/DDBJ whole genome shotgun (WGS) entry which is preliminary data.</text>
</comment>